<feature type="signal peptide" evidence="4">
    <location>
        <begin position="1"/>
        <end position="29"/>
    </location>
</feature>
<feature type="domain" description="Bifunctional inhibitor/plant lipid transfer protein/seed storage helical" evidence="5">
    <location>
        <begin position="33"/>
        <end position="112"/>
    </location>
</feature>
<dbReference type="GO" id="GO:0006869">
    <property type="term" value="P:lipid transport"/>
    <property type="evidence" value="ECO:0007669"/>
    <property type="project" value="InterPro"/>
</dbReference>
<evidence type="ECO:0000259" key="5">
    <source>
        <dbReference type="Pfam" id="PF00234"/>
    </source>
</evidence>
<reference evidence="6" key="1">
    <citation type="submission" date="2023-04" db="EMBL/GenBank/DDBJ databases">
        <authorList>
            <person name="Vijverberg K."/>
            <person name="Xiong W."/>
            <person name="Schranz E."/>
        </authorList>
    </citation>
    <scope>NUCLEOTIDE SEQUENCE</scope>
</reference>
<organism evidence="6 7">
    <name type="scientific">Lactuca saligna</name>
    <name type="common">Willowleaf lettuce</name>
    <dbReference type="NCBI Taxonomy" id="75948"/>
    <lineage>
        <taxon>Eukaryota</taxon>
        <taxon>Viridiplantae</taxon>
        <taxon>Streptophyta</taxon>
        <taxon>Embryophyta</taxon>
        <taxon>Tracheophyta</taxon>
        <taxon>Spermatophyta</taxon>
        <taxon>Magnoliopsida</taxon>
        <taxon>eudicotyledons</taxon>
        <taxon>Gunneridae</taxon>
        <taxon>Pentapetalae</taxon>
        <taxon>asterids</taxon>
        <taxon>campanulids</taxon>
        <taxon>Asterales</taxon>
        <taxon>Asteraceae</taxon>
        <taxon>Cichorioideae</taxon>
        <taxon>Cichorieae</taxon>
        <taxon>Lactucinae</taxon>
        <taxon>Lactuca</taxon>
    </lineage>
</organism>
<dbReference type="InterPro" id="IPR016140">
    <property type="entry name" value="Bifunc_inhib/LTP/seed_store"/>
</dbReference>
<dbReference type="AlphaFoldDB" id="A0AA35ZII4"/>
<dbReference type="SUPFAM" id="SSF47699">
    <property type="entry name" value="Bifunctional inhibitor/lipid-transfer protein/seed storage 2S albumin"/>
    <property type="match status" value="1"/>
</dbReference>
<keyword evidence="4" id="KW-0732">Signal</keyword>
<sequence>MVKNTTSLGLTLALISVLTILSSTKSVDAQTNCPDVIKKFLSCESYMFGITPTPNKECCANAQALDQTESASKDVLRANCRCLKRIVQSFRPPVDLSKVAGITSICHLKVNLPVNPSLNCDTL</sequence>
<protein>
    <recommendedName>
        <fullName evidence="5">Bifunctional inhibitor/plant lipid transfer protein/seed storage helical domain-containing protein</fullName>
    </recommendedName>
</protein>
<dbReference type="Proteomes" id="UP001177003">
    <property type="component" value="Chromosome 7"/>
</dbReference>
<dbReference type="PANTHER" id="PTHR33076">
    <property type="entry name" value="NON-SPECIFIC LIPID-TRANSFER PROTEIN 2-RELATED"/>
    <property type="match status" value="1"/>
</dbReference>
<evidence type="ECO:0000313" key="7">
    <source>
        <dbReference type="Proteomes" id="UP001177003"/>
    </source>
</evidence>
<keyword evidence="3" id="KW-0446">Lipid-binding</keyword>
<dbReference type="InterPro" id="IPR036312">
    <property type="entry name" value="Bifun_inhib/LTP/seed_sf"/>
</dbReference>
<dbReference type="GO" id="GO:0008289">
    <property type="term" value="F:lipid binding"/>
    <property type="evidence" value="ECO:0007669"/>
    <property type="project" value="UniProtKB-KW"/>
</dbReference>
<evidence type="ECO:0000256" key="1">
    <source>
        <dbReference type="ARBA" id="ARBA00009748"/>
    </source>
</evidence>
<gene>
    <name evidence="6" type="ORF">LSALG_LOCUS32290</name>
</gene>
<evidence type="ECO:0000256" key="4">
    <source>
        <dbReference type="SAM" id="SignalP"/>
    </source>
</evidence>
<name>A0AA35ZII4_LACSI</name>
<evidence type="ECO:0000313" key="6">
    <source>
        <dbReference type="EMBL" id="CAI9293264.1"/>
    </source>
</evidence>
<feature type="chain" id="PRO_5041235645" description="Bifunctional inhibitor/plant lipid transfer protein/seed storage helical domain-containing protein" evidence="4">
    <location>
        <begin position="30"/>
        <end position="123"/>
    </location>
</feature>
<dbReference type="InterPro" id="IPR000528">
    <property type="entry name" value="Plant_nsLTP"/>
</dbReference>
<dbReference type="Pfam" id="PF00234">
    <property type="entry name" value="Tryp_alpha_amyl"/>
    <property type="match status" value="1"/>
</dbReference>
<keyword evidence="7" id="KW-1185">Reference proteome</keyword>
<accession>A0AA35ZII4</accession>
<dbReference type="Gene3D" id="1.10.110.10">
    <property type="entry name" value="Plant lipid-transfer and hydrophobic proteins"/>
    <property type="match status" value="1"/>
</dbReference>
<proteinExistence type="inferred from homology"/>
<dbReference type="EMBL" id="OX465083">
    <property type="protein sequence ID" value="CAI9293264.1"/>
    <property type="molecule type" value="Genomic_DNA"/>
</dbReference>
<comment type="similarity">
    <text evidence="1">Belongs to the plant LTP family.</text>
</comment>
<keyword evidence="2" id="KW-0813">Transport</keyword>
<evidence type="ECO:0000256" key="2">
    <source>
        <dbReference type="ARBA" id="ARBA00022448"/>
    </source>
</evidence>
<evidence type="ECO:0000256" key="3">
    <source>
        <dbReference type="ARBA" id="ARBA00023121"/>
    </source>
</evidence>